<dbReference type="SUPFAM" id="SSF48264">
    <property type="entry name" value="Cytochrome P450"/>
    <property type="match status" value="1"/>
</dbReference>
<gene>
    <name evidence="10" type="primary">Cyp304a1</name>
    <name evidence="10" type="ORF">EVAR_84955_1</name>
</gene>
<dbReference type="AlphaFoldDB" id="A0A4C1VFR7"/>
<dbReference type="InterPro" id="IPR050182">
    <property type="entry name" value="Cytochrome_P450_fam2"/>
</dbReference>
<evidence type="ECO:0000256" key="5">
    <source>
        <dbReference type="ARBA" id="ARBA00023002"/>
    </source>
</evidence>
<dbReference type="PANTHER" id="PTHR24300">
    <property type="entry name" value="CYTOCHROME P450 508A4-RELATED"/>
    <property type="match status" value="1"/>
</dbReference>
<dbReference type="InterPro" id="IPR001128">
    <property type="entry name" value="Cyt_P450"/>
</dbReference>
<dbReference type="EMBL" id="BGZK01000341">
    <property type="protein sequence ID" value="GBP37968.1"/>
    <property type="molecule type" value="Genomic_DNA"/>
</dbReference>
<feature type="binding site" description="axial binding residue" evidence="8">
    <location>
        <position position="320"/>
    </location>
    <ligand>
        <name>heme</name>
        <dbReference type="ChEBI" id="CHEBI:30413"/>
    </ligand>
    <ligandPart>
        <name>Fe</name>
        <dbReference type="ChEBI" id="CHEBI:18248"/>
    </ligandPart>
</feature>
<organism evidence="10 11">
    <name type="scientific">Eumeta variegata</name>
    <name type="common">Bagworm moth</name>
    <name type="synonym">Eumeta japonica</name>
    <dbReference type="NCBI Taxonomy" id="151549"/>
    <lineage>
        <taxon>Eukaryota</taxon>
        <taxon>Metazoa</taxon>
        <taxon>Ecdysozoa</taxon>
        <taxon>Arthropoda</taxon>
        <taxon>Hexapoda</taxon>
        <taxon>Insecta</taxon>
        <taxon>Pterygota</taxon>
        <taxon>Neoptera</taxon>
        <taxon>Endopterygota</taxon>
        <taxon>Lepidoptera</taxon>
        <taxon>Glossata</taxon>
        <taxon>Ditrysia</taxon>
        <taxon>Tineoidea</taxon>
        <taxon>Psychidae</taxon>
        <taxon>Oiketicinae</taxon>
        <taxon>Eumeta</taxon>
    </lineage>
</organism>
<dbReference type="GO" id="GO:0006805">
    <property type="term" value="P:xenobiotic metabolic process"/>
    <property type="evidence" value="ECO:0007669"/>
    <property type="project" value="TreeGrafter"/>
</dbReference>
<dbReference type="GO" id="GO:0008395">
    <property type="term" value="F:steroid hydroxylase activity"/>
    <property type="evidence" value="ECO:0007669"/>
    <property type="project" value="TreeGrafter"/>
</dbReference>
<reference evidence="10 11" key="1">
    <citation type="journal article" date="2019" name="Commun. Biol.">
        <title>The bagworm genome reveals a unique fibroin gene that provides high tensile strength.</title>
        <authorList>
            <person name="Kono N."/>
            <person name="Nakamura H."/>
            <person name="Ohtoshi R."/>
            <person name="Tomita M."/>
            <person name="Numata K."/>
            <person name="Arakawa K."/>
        </authorList>
    </citation>
    <scope>NUCLEOTIDE SEQUENCE [LARGE SCALE GENOMIC DNA]</scope>
</reference>
<keyword evidence="11" id="KW-1185">Reference proteome</keyword>
<accession>A0A4C1VFR7</accession>
<protein>
    <submittedName>
        <fullName evidence="10">Probable cytochrome P450 304a1</fullName>
    </submittedName>
</protein>
<dbReference type="STRING" id="151549.A0A4C1VFR7"/>
<dbReference type="InterPro" id="IPR017972">
    <property type="entry name" value="Cyt_P450_CS"/>
</dbReference>
<evidence type="ECO:0000256" key="2">
    <source>
        <dbReference type="ARBA" id="ARBA00010617"/>
    </source>
</evidence>
<name>A0A4C1VFR7_EUMVA</name>
<dbReference type="GO" id="GO:0020037">
    <property type="term" value="F:heme binding"/>
    <property type="evidence" value="ECO:0007669"/>
    <property type="project" value="InterPro"/>
</dbReference>
<evidence type="ECO:0000256" key="1">
    <source>
        <dbReference type="ARBA" id="ARBA00001971"/>
    </source>
</evidence>
<evidence type="ECO:0000256" key="3">
    <source>
        <dbReference type="ARBA" id="ARBA00022617"/>
    </source>
</evidence>
<evidence type="ECO:0000256" key="4">
    <source>
        <dbReference type="ARBA" id="ARBA00022723"/>
    </source>
</evidence>
<dbReference type="InterPro" id="IPR002401">
    <property type="entry name" value="Cyt_P450_E_grp-I"/>
</dbReference>
<dbReference type="GO" id="GO:0005506">
    <property type="term" value="F:iron ion binding"/>
    <property type="evidence" value="ECO:0007669"/>
    <property type="project" value="InterPro"/>
</dbReference>
<dbReference type="PRINTS" id="PR00385">
    <property type="entry name" value="P450"/>
</dbReference>
<dbReference type="Pfam" id="PF00067">
    <property type="entry name" value="p450"/>
    <property type="match status" value="1"/>
</dbReference>
<dbReference type="GO" id="GO:0005737">
    <property type="term" value="C:cytoplasm"/>
    <property type="evidence" value="ECO:0007669"/>
    <property type="project" value="TreeGrafter"/>
</dbReference>
<dbReference type="Gene3D" id="1.10.630.10">
    <property type="entry name" value="Cytochrome P450"/>
    <property type="match status" value="1"/>
</dbReference>
<dbReference type="PANTHER" id="PTHR24300:SF376">
    <property type="entry name" value="CYTOCHROME P450 15A1"/>
    <property type="match status" value="1"/>
</dbReference>
<proteinExistence type="inferred from homology"/>
<comment type="caution">
    <text evidence="10">The sequence shown here is derived from an EMBL/GenBank/DDBJ whole genome shotgun (WGS) entry which is preliminary data.</text>
</comment>
<evidence type="ECO:0000256" key="7">
    <source>
        <dbReference type="ARBA" id="ARBA00023033"/>
    </source>
</evidence>
<keyword evidence="7 9" id="KW-0503">Monooxygenase</keyword>
<evidence type="ECO:0000256" key="8">
    <source>
        <dbReference type="PIRSR" id="PIRSR602401-1"/>
    </source>
</evidence>
<keyword evidence="3 8" id="KW-0349">Heme</keyword>
<comment type="similarity">
    <text evidence="2 9">Belongs to the cytochrome P450 family.</text>
</comment>
<evidence type="ECO:0000256" key="9">
    <source>
        <dbReference type="RuleBase" id="RU000461"/>
    </source>
</evidence>
<comment type="cofactor">
    <cofactor evidence="1 8">
        <name>heme</name>
        <dbReference type="ChEBI" id="CHEBI:30413"/>
    </cofactor>
</comment>
<dbReference type="GO" id="GO:0016712">
    <property type="term" value="F:oxidoreductase activity, acting on paired donors, with incorporation or reduction of molecular oxygen, reduced flavin or flavoprotein as one donor, and incorporation of one atom of oxygen"/>
    <property type="evidence" value="ECO:0007669"/>
    <property type="project" value="TreeGrafter"/>
</dbReference>
<evidence type="ECO:0000256" key="6">
    <source>
        <dbReference type="ARBA" id="ARBA00023004"/>
    </source>
</evidence>
<dbReference type="PROSITE" id="PS00086">
    <property type="entry name" value="CYTOCHROME_P450"/>
    <property type="match status" value="1"/>
</dbReference>
<dbReference type="PRINTS" id="PR00463">
    <property type="entry name" value="EP450I"/>
</dbReference>
<dbReference type="Proteomes" id="UP000299102">
    <property type="component" value="Unassembled WGS sequence"/>
</dbReference>
<evidence type="ECO:0000313" key="11">
    <source>
        <dbReference type="Proteomes" id="UP000299102"/>
    </source>
</evidence>
<dbReference type="InterPro" id="IPR036396">
    <property type="entry name" value="Cyt_P450_sf"/>
</dbReference>
<dbReference type="GO" id="GO:0006082">
    <property type="term" value="P:organic acid metabolic process"/>
    <property type="evidence" value="ECO:0007669"/>
    <property type="project" value="TreeGrafter"/>
</dbReference>
<keyword evidence="5 9" id="KW-0560">Oxidoreductase</keyword>
<keyword evidence="6 8" id="KW-0408">Iron</keyword>
<keyword evidence="4 8" id="KW-0479">Metal-binding</keyword>
<sequence length="380" mass="44055">MRDYGFGRRDESLESIITAEMKEMVDIRINGPKNSAEQEIVNGELVYMPHFFDVPFLNGILYVLAQCTLPRSEYHRLWTISKGGIKFQRNSDDMGRALSLTPWLKDLFPKWSGFKGLREGNQVFIDFYRDLVQEIMLTQDDAHDRHFLDMYIRKMKQEMQENGRSTFSVDQLLLVCTDYTFPTATAVQMTLTMLVERILYQPGLQERIHEEIDRVVGRDRLPTIDDRNNMPFLEGCLREMMRIEPIVPLGLPHRALKNVQIGGYDVPENTMICINYIHLHMDKDIWGDPENFRPDRYIVDGKLCVAKDKSLPFGAGKRLCAGETYARNSMFLVFATFMQAFRVSTVDGKPLKKLAPRIQGIITTLPEFWIRVTPRNEIAN</sequence>
<dbReference type="OrthoDB" id="1103324at2759"/>
<evidence type="ECO:0000313" key="10">
    <source>
        <dbReference type="EMBL" id="GBP37968.1"/>
    </source>
</evidence>